<protein>
    <submittedName>
        <fullName evidence="1">DUF241 domain-containing protein</fullName>
    </submittedName>
</protein>
<keyword evidence="2" id="KW-1185">Reference proteome</keyword>
<dbReference type="Proteomes" id="UP001164539">
    <property type="component" value="Chromosome 7"/>
</dbReference>
<reference evidence="1 2" key="1">
    <citation type="journal article" date="2023" name="Science">
        <title>Complex scaffold remodeling in plant triterpene biosynthesis.</title>
        <authorList>
            <person name="De La Pena R."/>
            <person name="Hodgson H."/>
            <person name="Liu J.C."/>
            <person name="Stephenson M.J."/>
            <person name="Martin A.C."/>
            <person name="Owen C."/>
            <person name="Harkess A."/>
            <person name="Leebens-Mack J."/>
            <person name="Jimenez L.E."/>
            <person name="Osbourn A."/>
            <person name="Sattely E.S."/>
        </authorList>
    </citation>
    <scope>NUCLEOTIDE SEQUENCE [LARGE SCALE GENOMIC DNA]</scope>
    <source>
        <strain evidence="2">cv. JPN11</strain>
        <tissue evidence="1">Leaf</tissue>
    </source>
</reference>
<evidence type="ECO:0000313" key="1">
    <source>
        <dbReference type="EMBL" id="KAJ4714090.1"/>
    </source>
</evidence>
<organism evidence="1 2">
    <name type="scientific">Melia azedarach</name>
    <name type="common">Chinaberry tree</name>
    <dbReference type="NCBI Taxonomy" id="155640"/>
    <lineage>
        <taxon>Eukaryota</taxon>
        <taxon>Viridiplantae</taxon>
        <taxon>Streptophyta</taxon>
        <taxon>Embryophyta</taxon>
        <taxon>Tracheophyta</taxon>
        <taxon>Spermatophyta</taxon>
        <taxon>Magnoliopsida</taxon>
        <taxon>eudicotyledons</taxon>
        <taxon>Gunneridae</taxon>
        <taxon>Pentapetalae</taxon>
        <taxon>rosids</taxon>
        <taxon>malvids</taxon>
        <taxon>Sapindales</taxon>
        <taxon>Meliaceae</taxon>
        <taxon>Melia</taxon>
    </lineage>
</organism>
<gene>
    <name evidence="1" type="ORF">OWV82_012623</name>
</gene>
<accession>A0ACC1XUX2</accession>
<dbReference type="EMBL" id="CM051400">
    <property type="protein sequence ID" value="KAJ4714090.1"/>
    <property type="molecule type" value="Genomic_DNA"/>
</dbReference>
<sequence>MASKYHVRSISLPSRSHPSTVQTEEALSKIKSTLVEFSRLTSGSTCKSLSALEDLYICMDDLLNMASTQQVLSQNRQEKCMDEFLDVSVTILDVCGITRDAVLQIKENVQALQSAVRRRKGDSCSIENSVASYNSFRKKMKKDAKKFIATLKQMDHKLGVSPLREEDQHLAAVIRVVREVNATSSSIFQSLLFFLSASGSKPKQSSWKLVSKLMHKGAVACEEKSEIVNELEIVDFALCSFDIQKTQNLRTSLKALESGIENLETCLERMFRRLIRTRAAFLNIISQ</sequence>
<comment type="caution">
    <text evidence="1">The sequence shown here is derived from an EMBL/GenBank/DDBJ whole genome shotgun (WGS) entry which is preliminary data.</text>
</comment>
<proteinExistence type="predicted"/>
<name>A0ACC1XUX2_MELAZ</name>
<evidence type="ECO:0000313" key="2">
    <source>
        <dbReference type="Proteomes" id="UP001164539"/>
    </source>
</evidence>